<organism evidence="1 2">
    <name type="scientific">Stappia albiluteola</name>
    <dbReference type="NCBI Taxonomy" id="2758565"/>
    <lineage>
        <taxon>Bacteria</taxon>
        <taxon>Pseudomonadati</taxon>
        <taxon>Pseudomonadota</taxon>
        <taxon>Alphaproteobacteria</taxon>
        <taxon>Hyphomicrobiales</taxon>
        <taxon>Stappiaceae</taxon>
        <taxon>Stappia</taxon>
    </lineage>
</organism>
<comment type="caution">
    <text evidence="1">The sequence shown here is derived from an EMBL/GenBank/DDBJ whole genome shotgun (WGS) entry which is preliminary data.</text>
</comment>
<keyword evidence="2" id="KW-1185">Reference proteome</keyword>
<dbReference type="EMBL" id="JACFXV010000070">
    <property type="protein sequence ID" value="MBA5779544.1"/>
    <property type="molecule type" value="Genomic_DNA"/>
</dbReference>
<protein>
    <submittedName>
        <fullName evidence="1">Uncharacterized protein</fullName>
    </submittedName>
</protein>
<name>A0A839AKK5_9HYPH</name>
<proteinExistence type="predicted"/>
<evidence type="ECO:0000313" key="1">
    <source>
        <dbReference type="EMBL" id="MBA5779544.1"/>
    </source>
</evidence>
<sequence length="82" mass="9144">MTKSVTLGQYMAWVRDSGGYCTNGIQADHEIGMVPVIKLVADSGRYVIHPSDNQSEILEPSLIEYYDRRLGLVSPFKTTPRA</sequence>
<gene>
    <name evidence="1" type="ORF">H2509_20630</name>
</gene>
<evidence type="ECO:0000313" key="2">
    <source>
        <dbReference type="Proteomes" id="UP000541109"/>
    </source>
</evidence>
<accession>A0A839AKK5</accession>
<dbReference type="RefSeq" id="WP_182168364.1">
    <property type="nucleotide sequence ID" value="NZ_JACFXV010000070.1"/>
</dbReference>
<dbReference type="AlphaFoldDB" id="A0A839AKK5"/>
<reference evidence="1 2" key="1">
    <citation type="submission" date="2020-07" db="EMBL/GenBank/DDBJ databases">
        <title>Stappia sp., F7233, whole genome shotgun sequencing project.</title>
        <authorList>
            <person name="Jiang S."/>
            <person name="Liu Z.W."/>
            <person name="Du Z.J."/>
        </authorList>
    </citation>
    <scope>NUCLEOTIDE SEQUENCE [LARGE SCALE GENOMIC DNA]</scope>
    <source>
        <strain evidence="1 2">F7233</strain>
    </source>
</reference>
<dbReference type="Proteomes" id="UP000541109">
    <property type="component" value="Unassembled WGS sequence"/>
</dbReference>